<evidence type="ECO:0000256" key="8">
    <source>
        <dbReference type="SAM" id="Phobius"/>
    </source>
</evidence>
<reference evidence="11" key="1">
    <citation type="submission" date="2022-01" db="EMBL/GenBank/DDBJ databases">
        <authorList>
            <person name="Braso-Vives M."/>
        </authorList>
    </citation>
    <scope>NUCLEOTIDE SEQUENCE</scope>
</reference>
<keyword evidence="5" id="KW-1015">Disulfide bond</keyword>
<evidence type="ECO:0000256" key="5">
    <source>
        <dbReference type="ARBA" id="ARBA00023157"/>
    </source>
</evidence>
<dbReference type="GO" id="GO:0008745">
    <property type="term" value="F:N-acetylmuramoyl-L-alanine amidase activity"/>
    <property type="evidence" value="ECO:0007669"/>
    <property type="project" value="InterPro"/>
</dbReference>
<dbReference type="AlphaFoldDB" id="A0A8K0A4P0"/>
<keyword evidence="12" id="KW-1185">Reference proteome</keyword>
<dbReference type="SUPFAM" id="SSF55846">
    <property type="entry name" value="N-acetylmuramoyl-L-alanine amidase-like"/>
    <property type="match status" value="1"/>
</dbReference>
<dbReference type="InterPro" id="IPR036505">
    <property type="entry name" value="Amidase/PGRP_sf"/>
</dbReference>
<dbReference type="InterPro" id="IPR002502">
    <property type="entry name" value="Amidase_domain"/>
</dbReference>
<feature type="domain" description="N-acetylmuramoyl-L-alanine amidase" evidence="9">
    <location>
        <begin position="70"/>
        <end position="209"/>
    </location>
</feature>
<evidence type="ECO:0000259" key="10">
    <source>
        <dbReference type="SMART" id="SM00701"/>
    </source>
</evidence>
<evidence type="ECO:0000313" key="11">
    <source>
        <dbReference type="EMBL" id="CAH1266457.1"/>
    </source>
</evidence>
<dbReference type="SMART" id="SM00644">
    <property type="entry name" value="Ami_2"/>
    <property type="match status" value="1"/>
</dbReference>
<keyword evidence="3" id="KW-0732">Signal</keyword>
<dbReference type="GO" id="GO:0008270">
    <property type="term" value="F:zinc ion binding"/>
    <property type="evidence" value="ECO:0007669"/>
    <property type="project" value="InterPro"/>
</dbReference>
<dbReference type="InterPro" id="IPR017331">
    <property type="entry name" value="Peptidoglycan_recognition"/>
</dbReference>
<dbReference type="PANTHER" id="PTHR11022">
    <property type="entry name" value="PEPTIDOGLYCAN RECOGNITION PROTEIN"/>
    <property type="match status" value="1"/>
</dbReference>
<comment type="similarity">
    <text evidence="1 6">Belongs to the N-acetylmuramoyl-L-alanine amidase 2 family.</text>
</comment>
<keyword evidence="2 6" id="KW-0399">Innate immunity</keyword>
<dbReference type="EMBL" id="OV696690">
    <property type="protein sequence ID" value="CAH1266457.1"/>
    <property type="molecule type" value="Genomic_DNA"/>
</dbReference>
<dbReference type="CDD" id="cd06583">
    <property type="entry name" value="PGRP"/>
    <property type="match status" value="1"/>
</dbReference>
<proteinExistence type="inferred from homology"/>
<sequence length="230" mass="25765">MLAQCQVLNNMAEKTKGHTKYTKKVTRRALVGAVVSVVLVAGAVLLVYFLTTTMAESEINIISRAEWGARPPKSRVNMTSPVPYVIIHHSYEPDVCLNRSQCEKYVRGIQNFHMDTRGWDDIGYNFLVGGSGDVFEGRGWDVVGAQAGPDWNSRSIGICFIGNFTDKLPPKEAISAGKALILLGVEKKKVVTNYTLYGHRQVRPTECPGNEFFKLVTQWDHWKPRNYTAE</sequence>
<dbReference type="GO" id="GO:0009253">
    <property type="term" value="P:peptidoglycan catabolic process"/>
    <property type="evidence" value="ECO:0007669"/>
    <property type="project" value="InterPro"/>
</dbReference>
<dbReference type="InterPro" id="IPR015510">
    <property type="entry name" value="PGRP"/>
</dbReference>
<dbReference type="Proteomes" id="UP000838412">
    <property type="component" value="Chromosome 5"/>
</dbReference>
<feature type="disulfide bond" evidence="7">
    <location>
        <begin position="96"/>
        <end position="102"/>
    </location>
</feature>
<evidence type="ECO:0000256" key="6">
    <source>
        <dbReference type="PIRNR" id="PIRNR037945"/>
    </source>
</evidence>
<feature type="domain" description="Peptidoglycan recognition protein family" evidence="10">
    <location>
        <begin position="59"/>
        <end position="203"/>
    </location>
</feature>
<evidence type="ECO:0000256" key="4">
    <source>
        <dbReference type="ARBA" id="ARBA00022859"/>
    </source>
</evidence>
<organism evidence="11 12">
    <name type="scientific">Branchiostoma lanceolatum</name>
    <name type="common">Common lancelet</name>
    <name type="synonym">Amphioxus lanceolatum</name>
    <dbReference type="NCBI Taxonomy" id="7740"/>
    <lineage>
        <taxon>Eukaryota</taxon>
        <taxon>Metazoa</taxon>
        <taxon>Chordata</taxon>
        <taxon>Cephalochordata</taxon>
        <taxon>Leptocardii</taxon>
        <taxon>Amphioxiformes</taxon>
        <taxon>Branchiostomatidae</taxon>
        <taxon>Branchiostoma</taxon>
    </lineage>
</organism>
<keyword evidence="8" id="KW-0472">Membrane</keyword>
<evidence type="ECO:0000256" key="2">
    <source>
        <dbReference type="ARBA" id="ARBA00022588"/>
    </source>
</evidence>
<evidence type="ECO:0000256" key="1">
    <source>
        <dbReference type="ARBA" id="ARBA00007553"/>
    </source>
</evidence>
<protein>
    <recommendedName>
        <fullName evidence="6">Peptidoglycan-recognition protein</fullName>
    </recommendedName>
</protein>
<dbReference type="Gene3D" id="3.40.80.10">
    <property type="entry name" value="Peptidoglycan recognition protein-like"/>
    <property type="match status" value="1"/>
</dbReference>
<keyword evidence="8" id="KW-1133">Transmembrane helix</keyword>
<dbReference type="PANTHER" id="PTHR11022:SF41">
    <property type="entry name" value="PEPTIDOGLYCAN-RECOGNITION PROTEIN LC-RELATED"/>
    <property type="match status" value="1"/>
</dbReference>
<dbReference type="OrthoDB" id="10001926at2759"/>
<dbReference type="GO" id="GO:0042834">
    <property type="term" value="F:peptidoglycan binding"/>
    <property type="evidence" value="ECO:0007669"/>
    <property type="project" value="InterPro"/>
</dbReference>
<name>A0A8K0A4P0_BRALA</name>
<accession>A0A8K0A4P0</accession>
<evidence type="ECO:0000256" key="7">
    <source>
        <dbReference type="PIRSR" id="PIRSR037945-1"/>
    </source>
</evidence>
<gene>
    <name evidence="11" type="primary">PGLYRP1</name>
    <name evidence="11" type="ORF">BLAG_LOCUS20046</name>
</gene>
<dbReference type="PIRSF" id="PIRSF037945">
    <property type="entry name" value="PGRPs"/>
    <property type="match status" value="1"/>
</dbReference>
<evidence type="ECO:0000313" key="12">
    <source>
        <dbReference type="Proteomes" id="UP000838412"/>
    </source>
</evidence>
<dbReference type="GO" id="GO:0045087">
    <property type="term" value="P:innate immune response"/>
    <property type="evidence" value="ECO:0007669"/>
    <property type="project" value="UniProtKB-KW"/>
</dbReference>
<dbReference type="InterPro" id="IPR006619">
    <property type="entry name" value="PGRP_domain_met/bac"/>
</dbReference>
<dbReference type="Pfam" id="PF01510">
    <property type="entry name" value="Amidase_2"/>
    <property type="match status" value="1"/>
</dbReference>
<dbReference type="FunFam" id="3.40.80.10:FF:000001">
    <property type="entry name" value="Peptidoglycan recognition protein 1"/>
    <property type="match status" value="1"/>
</dbReference>
<keyword evidence="4 6" id="KW-0391">Immunity</keyword>
<keyword evidence="8" id="KW-0812">Transmembrane</keyword>
<feature type="transmembrane region" description="Helical" evidence="8">
    <location>
        <begin position="29"/>
        <end position="50"/>
    </location>
</feature>
<evidence type="ECO:0000256" key="3">
    <source>
        <dbReference type="ARBA" id="ARBA00022729"/>
    </source>
</evidence>
<dbReference type="SMART" id="SM00701">
    <property type="entry name" value="PGRP"/>
    <property type="match status" value="1"/>
</dbReference>
<evidence type="ECO:0000259" key="9">
    <source>
        <dbReference type="SMART" id="SM00644"/>
    </source>
</evidence>